<proteinExistence type="predicted"/>
<dbReference type="Proteomes" id="UP000026249">
    <property type="component" value="Unassembled WGS sequence"/>
</dbReference>
<feature type="compositionally biased region" description="Low complexity" evidence="1">
    <location>
        <begin position="17"/>
        <end position="40"/>
    </location>
</feature>
<name>A0A037ZMP0_9RHOB</name>
<evidence type="ECO:0000256" key="1">
    <source>
        <dbReference type="SAM" id="MobiDB-lite"/>
    </source>
</evidence>
<sequence length="195" mass="20850">MALLGIALSAAPVVAQDTATNQTEAETAAPETDAPADPNAPGTSYRLNTHSDWEIRCIRANEGQVDPCQLYQLLTDDQGGPVAEFTVYLIPGQEEVAAGATIAVPLQTLLSQPLAIKVDRSPAKTYPYRFCTQVSCFARIGLTQQDVDSYRRGNGAIVSIVPLALPDQRVNLGLSLSGFTAAFKEMVESQEQPAE</sequence>
<evidence type="ECO:0000256" key="2">
    <source>
        <dbReference type="SAM" id="SignalP"/>
    </source>
</evidence>
<feature type="signal peptide" evidence="2">
    <location>
        <begin position="1"/>
        <end position="15"/>
    </location>
</feature>
<gene>
    <name evidence="3" type="ORF">ACMU_08105</name>
</gene>
<organism evidence="3 4">
    <name type="scientific">Actibacterium mucosum KCTC 23349</name>
    <dbReference type="NCBI Taxonomy" id="1454373"/>
    <lineage>
        <taxon>Bacteria</taxon>
        <taxon>Pseudomonadati</taxon>
        <taxon>Pseudomonadota</taxon>
        <taxon>Alphaproteobacteria</taxon>
        <taxon>Rhodobacterales</taxon>
        <taxon>Roseobacteraceae</taxon>
        <taxon>Actibacterium</taxon>
    </lineage>
</organism>
<evidence type="ECO:0008006" key="5">
    <source>
        <dbReference type="Google" id="ProtNLM"/>
    </source>
</evidence>
<keyword evidence="2" id="KW-0732">Signal</keyword>
<evidence type="ECO:0000313" key="4">
    <source>
        <dbReference type="Proteomes" id="UP000026249"/>
    </source>
</evidence>
<feature type="region of interest" description="Disordered" evidence="1">
    <location>
        <begin position="17"/>
        <end position="45"/>
    </location>
</feature>
<reference evidence="3 4" key="1">
    <citation type="submission" date="2014-03" db="EMBL/GenBank/DDBJ databases">
        <title>Draft Genome Sequence of Actibacterium mucosum KCTC 23349, a Marine Alphaproteobacterium with Complex Ionic Requirements Isolated from Mediterranean Seawater at Malvarrosa Beach, Valencia, Spain.</title>
        <authorList>
            <person name="Arahal D.R."/>
            <person name="Shao Z."/>
            <person name="Lai Q."/>
            <person name="Pujalte M.J."/>
        </authorList>
    </citation>
    <scope>NUCLEOTIDE SEQUENCE [LARGE SCALE GENOMIC DNA]</scope>
    <source>
        <strain evidence="3 4">KCTC 23349</strain>
    </source>
</reference>
<dbReference type="Pfam" id="PF06776">
    <property type="entry name" value="IalB"/>
    <property type="match status" value="1"/>
</dbReference>
<keyword evidence="4" id="KW-1185">Reference proteome</keyword>
<dbReference type="InterPro" id="IPR038696">
    <property type="entry name" value="IalB_sf"/>
</dbReference>
<comment type="caution">
    <text evidence="3">The sequence shown here is derived from an EMBL/GenBank/DDBJ whole genome shotgun (WGS) entry which is preliminary data.</text>
</comment>
<dbReference type="InterPro" id="IPR010642">
    <property type="entry name" value="Invasion_prot_B"/>
</dbReference>
<dbReference type="AlphaFoldDB" id="A0A037ZMP0"/>
<protein>
    <recommendedName>
        <fullName evidence="5">Invasion protein</fullName>
    </recommendedName>
</protein>
<dbReference type="STRING" id="1454373.ACMU_08105"/>
<dbReference type="Gene3D" id="2.60.40.1880">
    <property type="entry name" value="Invasion associated locus B (IalB) protein"/>
    <property type="match status" value="1"/>
</dbReference>
<feature type="chain" id="PRO_5012791212" description="Invasion protein" evidence="2">
    <location>
        <begin position="16"/>
        <end position="195"/>
    </location>
</feature>
<dbReference type="EMBL" id="JFKE01000002">
    <property type="protein sequence ID" value="KAJ56890.1"/>
    <property type="molecule type" value="Genomic_DNA"/>
</dbReference>
<accession>A0A037ZMP0</accession>
<evidence type="ECO:0000313" key="3">
    <source>
        <dbReference type="EMBL" id="KAJ56890.1"/>
    </source>
</evidence>